<comment type="function">
    <text evidence="1">Needed for flagellar regrowth and assembly.</text>
</comment>
<comment type="similarity">
    <text evidence="3">Belongs to the FliH family.</text>
</comment>
<dbReference type="GO" id="GO:0005829">
    <property type="term" value="C:cytosol"/>
    <property type="evidence" value="ECO:0007669"/>
    <property type="project" value="TreeGrafter"/>
</dbReference>
<dbReference type="GO" id="GO:0003774">
    <property type="term" value="F:cytoskeletal motor activity"/>
    <property type="evidence" value="ECO:0007669"/>
    <property type="project" value="InterPro"/>
</dbReference>
<keyword evidence="9" id="KW-1006">Bacterial flagellum protein export</keyword>
<dbReference type="EMBL" id="PYMC01000015">
    <property type="protein sequence ID" value="PSW03523.1"/>
    <property type="molecule type" value="Genomic_DNA"/>
</dbReference>
<evidence type="ECO:0000256" key="1">
    <source>
        <dbReference type="ARBA" id="ARBA00003041"/>
    </source>
</evidence>
<dbReference type="GO" id="GO:0009288">
    <property type="term" value="C:bacterial-type flagellum"/>
    <property type="evidence" value="ECO:0007669"/>
    <property type="project" value="InterPro"/>
</dbReference>
<evidence type="ECO:0000313" key="13">
    <source>
        <dbReference type="Proteomes" id="UP000240904"/>
    </source>
</evidence>
<keyword evidence="7" id="KW-1005">Bacterial flagellum biogenesis</keyword>
<keyword evidence="12" id="KW-0969">Cilium</keyword>
<protein>
    <recommendedName>
        <fullName evidence="4">Flagellar assembly protein FliH</fullName>
    </recommendedName>
</protein>
<evidence type="ECO:0000256" key="8">
    <source>
        <dbReference type="ARBA" id="ARBA00022927"/>
    </source>
</evidence>
<dbReference type="PRINTS" id="PR01003">
    <property type="entry name" value="FLGFLIH"/>
</dbReference>
<evidence type="ECO:0000256" key="4">
    <source>
        <dbReference type="ARBA" id="ARBA00016507"/>
    </source>
</evidence>
<name>A0A2T3MUC5_9GAMM</name>
<evidence type="ECO:0000313" key="12">
    <source>
        <dbReference type="EMBL" id="PSW03523.1"/>
    </source>
</evidence>
<dbReference type="OrthoDB" id="6397640at2"/>
<dbReference type="GO" id="GO:0071973">
    <property type="term" value="P:bacterial-type flagellum-dependent cell motility"/>
    <property type="evidence" value="ECO:0007669"/>
    <property type="project" value="InterPro"/>
</dbReference>
<evidence type="ECO:0000256" key="10">
    <source>
        <dbReference type="SAM" id="MobiDB-lite"/>
    </source>
</evidence>
<evidence type="ECO:0000256" key="3">
    <source>
        <dbReference type="ARBA" id="ARBA00006602"/>
    </source>
</evidence>
<keyword evidence="5" id="KW-0813">Transport</keyword>
<reference evidence="12 13" key="1">
    <citation type="submission" date="2018-03" db="EMBL/GenBank/DDBJ databases">
        <title>Whole genome sequencing of Histamine producing bacteria.</title>
        <authorList>
            <person name="Butler K."/>
        </authorList>
    </citation>
    <scope>NUCLEOTIDE SEQUENCE [LARGE SCALE GENOMIC DNA]</scope>
    <source>
        <strain evidence="12 13">DSM 16190</strain>
    </source>
</reference>
<evidence type="ECO:0000256" key="7">
    <source>
        <dbReference type="ARBA" id="ARBA00022795"/>
    </source>
</evidence>
<comment type="subcellular location">
    <subcellularLocation>
        <location evidence="2">Cytoplasm</location>
    </subcellularLocation>
</comment>
<evidence type="ECO:0000256" key="6">
    <source>
        <dbReference type="ARBA" id="ARBA00022490"/>
    </source>
</evidence>
<dbReference type="AlphaFoldDB" id="A0A2T3MUC5"/>
<dbReference type="InterPro" id="IPR051472">
    <property type="entry name" value="T3SS_Stator/FliH"/>
</dbReference>
<feature type="domain" description="Flagellar assembly protein FliH/Type III secretion system HrpE" evidence="11">
    <location>
        <begin position="102"/>
        <end position="220"/>
    </location>
</feature>
<dbReference type="Pfam" id="PF02108">
    <property type="entry name" value="FliH"/>
    <property type="match status" value="1"/>
</dbReference>
<dbReference type="InterPro" id="IPR000563">
    <property type="entry name" value="Flag_FliH"/>
</dbReference>
<dbReference type="Proteomes" id="UP000240904">
    <property type="component" value="Unassembled WGS sequence"/>
</dbReference>
<accession>A0A2T3MUC5</accession>
<feature type="compositionally biased region" description="Low complexity" evidence="10">
    <location>
        <begin position="60"/>
        <end position="88"/>
    </location>
</feature>
<dbReference type="NCBIfam" id="NF009925">
    <property type="entry name" value="PRK13386.1"/>
    <property type="match status" value="1"/>
</dbReference>
<dbReference type="RefSeq" id="WP_107284632.1">
    <property type="nucleotide sequence ID" value="NZ_PYMC01000015.1"/>
</dbReference>
<dbReference type="InterPro" id="IPR018035">
    <property type="entry name" value="Flagellar_FliH/T3SS_HrpE"/>
</dbReference>
<evidence type="ECO:0000256" key="9">
    <source>
        <dbReference type="ARBA" id="ARBA00023225"/>
    </source>
</evidence>
<proteinExistence type="inferred from homology"/>
<dbReference type="GO" id="GO:0044781">
    <property type="term" value="P:bacterial-type flagellum organization"/>
    <property type="evidence" value="ECO:0007669"/>
    <property type="project" value="UniProtKB-KW"/>
</dbReference>
<dbReference type="PANTHER" id="PTHR34982:SF1">
    <property type="entry name" value="FLAGELLAR ASSEMBLY PROTEIN FLIH"/>
    <property type="match status" value="1"/>
</dbReference>
<dbReference type="SUPFAM" id="SSF160527">
    <property type="entry name" value="V-type ATPase subunit E-like"/>
    <property type="match status" value="1"/>
</dbReference>
<keyword evidence="6" id="KW-0963">Cytoplasm</keyword>
<evidence type="ECO:0000259" key="11">
    <source>
        <dbReference type="Pfam" id="PF02108"/>
    </source>
</evidence>
<sequence>MKKPAVNILHPQPGQYRSYHFPPLVEPEEDLFGDESGGSYQDEFHNGFQDGQQKGHELGYQEGLAQGQQAGEQQGLEQGRQQGVREGVEQVRQQIAGTASSVDHVMQQVQQVFHQHVRQQSEMICDLVQKVARQVIRAELTLKPSQMVHLIEETLAQMPEQKPELVVYLNPQDCQRLVELVPEQIATWSLTPDDSLSIGSCRVVTNDSEAFADSEERLEACMDSVRDNLLTNA</sequence>
<feature type="region of interest" description="Disordered" evidence="10">
    <location>
        <begin position="26"/>
        <end position="88"/>
    </location>
</feature>
<keyword evidence="12" id="KW-0282">Flagellum</keyword>
<keyword evidence="13" id="KW-1185">Reference proteome</keyword>
<evidence type="ECO:0000256" key="5">
    <source>
        <dbReference type="ARBA" id="ARBA00022448"/>
    </source>
</evidence>
<dbReference type="PANTHER" id="PTHR34982">
    <property type="entry name" value="YOP PROTEINS TRANSLOCATION PROTEIN L"/>
    <property type="match status" value="1"/>
</dbReference>
<comment type="caution">
    <text evidence="12">The sequence shown here is derived from an EMBL/GenBank/DDBJ whole genome shotgun (WGS) entry which is preliminary data.</text>
</comment>
<gene>
    <name evidence="12" type="ORF">C9I89_17610</name>
</gene>
<organism evidence="12 13">
    <name type="scientific">Photobacterium lipolyticum</name>
    <dbReference type="NCBI Taxonomy" id="266810"/>
    <lineage>
        <taxon>Bacteria</taxon>
        <taxon>Pseudomonadati</taxon>
        <taxon>Pseudomonadota</taxon>
        <taxon>Gammaproteobacteria</taxon>
        <taxon>Vibrionales</taxon>
        <taxon>Vibrionaceae</taxon>
        <taxon>Photobacterium</taxon>
    </lineage>
</organism>
<dbReference type="GO" id="GO:0015031">
    <property type="term" value="P:protein transport"/>
    <property type="evidence" value="ECO:0007669"/>
    <property type="project" value="UniProtKB-KW"/>
</dbReference>
<keyword evidence="12" id="KW-0966">Cell projection</keyword>
<evidence type="ECO:0000256" key="2">
    <source>
        <dbReference type="ARBA" id="ARBA00004496"/>
    </source>
</evidence>
<keyword evidence="8" id="KW-0653">Protein transport</keyword>